<dbReference type="Proteomes" id="UP001283341">
    <property type="component" value="Unassembled WGS sequence"/>
</dbReference>
<dbReference type="InterPro" id="IPR004147">
    <property type="entry name" value="ABC1_dom"/>
</dbReference>
<dbReference type="EMBL" id="JAUEDM010000001">
    <property type="protein sequence ID" value="KAK3331054.1"/>
    <property type="molecule type" value="Genomic_DNA"/>
</dbReference>
<dbReference type="Pfam" id="PF03109">
    <property type="entry name" value="ABC1"/>
    <property type="match status" value="1"/>
</dbReference>
<reference evidence="4" key="1">
    <citation type="journal article" date="2023" name="Mol. Phylogenet. Evol.">
        <title>Genome-scale phylogeny and comparative genomics of the fungal order Sordariales.</title>
        <authorList>
            <person name="Hensen N."/>
            <person name="Bonometti L."/>
            <person name="Westerberg I."/>
            <person name="Brannstrom I.O."/>
            <person name="Guillou S."/>
            <person name="Cros-Aarteil S."/>
            <person name="Calhoun S."/>
            <person name="Haridas S."/>
            <person name="Kuo A."/>
            <person name="Mondo S."/>
            <person name="Pangilinan J."/>
            <person name="Riley R."/>
            <person name="LaButti K."/>
            <person name="Andreopoulos B."/>
            <person name="Lipzen A."/>
            <person name="Chen C."/>
            <person name="Yan M."/>
            <person name="Daum C."/>
            <person name="Ng V."/>
            <person name="Clum A."/>
            <person name="Steindorff A."/>
            <person name="Ohm R.A."/>
            <person name="Martin F."/>
            <person name="Silar P."/>
            <person name="Natvig D.O."/>
            <person name="Lalanne C."/>
            <person name="Gautier V."/>
            <person name="Ament-Velasquez S.L."/>
            <person name="Kruys A."/>
            <person name="Hutchinson M.I."/>
            <person name="Powell A.J."/>
            <person name="Barry K."/>
            <person name="Miller A.N."/>
            <person name="Grigoriev I.V."/>
            <person name="Debuchy R."/>
            <person name="Gladieux P."/>
            <person name="Hiltunen Thoren M."/>
            <person name="Johannesson H."/>
        </authorList>
    </citation>
    <scope>NUCLEOTIDE SEQUENCE</scope>
    <source>
        <strain evidence="4">CBS 118394</strain>
    </source>
</reference>
<organism evidence="4 5">
    <name type="scientific">Apodospora peruviana</name>
    <dbReference type="NCBI Taxonomy" id="516989"/>
    <lineage>
        <taxon>Eukaryota</taxon>
        <taxon>Fungi</taxon>
        <taxon>Dikarya</taxon>
        <taxon>Ascomycota</taxon>
        <taxon>Pezizomycotina</taxon>
        <taxon>Sordariomycetes</taxon>
        <taxon>Sordariomycetidae</taxon>
        <taxon>Sordariales</taxon>
        <taxon>Lasiosphaeriaceae</taxon>
        <taxon>Apodospora</taxon>
    </lineage>
</organism>
<comment type="similarity">
    <text evidence="1">Belongs to the protein kinase superfamily. ADCK protein kinase family.</text>
</comment>
<feature type="domain" description="ABC1 atypical kinase-like" evidence="3">
    <location>
        <begin position="211"/>
        <end position="524"/>
    </location>
</feature>
<comment type="caution">
    <text evidence="4">The sequence shown here is derived from an EMBL/GenBank/DDBJ whole genome shotgun (WGS) entry which is preliminary data.</text>
</comment>
<sequence>MLSQTATIRSRCLHQFPAPHRLPTSTTRLAQTHRFLTSTTPKHYPGRGGSGGSSGPFEPLRPPSPSSLGAPRVARSFHRTRKFLRRLFVLSAVSGTLYVVDDHLYASGIARSLRTFGTGLLVAIDYKLNFRPEPVLPLTVGTTSSHHGDSGGGTHKDGVEGEGIPELHRRNAERLFNLLRRNGGLYLKIGQAIAMQSAVLPPEFQRMFARMFDDAPQDEWADVERVIRDDFGGRSVEEVFGVSFAGTEGRGVMERTARASASVAQVHWARLPDGREVAIKIQKPEIAKQIGWDLWAFKVVTKVYTLWFDLPLYSLVPFITERLMLETDFENEAKNSELMRELVNSEPSLRGRVYVPPVYHELSSKRVLTTEWIEGIRLWDKEAMTSPWRGGHGKGSAGVHGEQLDPPDMAAIRRELRENLNSQNLKPERTEWKGRRGKGGLGLSTKEVMTTMVDLFSAQIFKWGVVHCDPHPGNIFIRRLPNGKPELVLIDHGLYVYMSDKFRHEYGVFWKALMTLDNKKISEVTAEWGIKAADLFASATLMRPYEGGGEHNFHKKLLREMEGMTASERSYEMQKRMKQGIRDVLADEDKWPKELIFIGRNMRIVQGNNQYMGSPVNRVKMMGEWASRSLFEDRNLPWRDRLGNMWRHVLFKAVLTLTDVAFYFFKLRQWLGRGGGMEDEVEARMRDVAKEFGVELQHDLFEG</sequence>
<evidence type="ECO:0000259" key="3">
    <source>
        <dbReference type="Pfam" id="PF03109"/>
    </source>
</evidence>
<dbReference type="PANTHER" id="PTHR43173:SF37">
    <property type="entry name" value="ABC1 FAMILY PROTEIN C10F6.14C"/>
    <property type="match status" value="1"/>
</dbReference>
<reference evidence="4" key="2">
    <citation type="submission" date="2023-06" db="EMBL/GenBank/DDBJ databases">
        <authorList>
            <consortium name="Lawrence Berkeley National Laboratory"/>
            <person name="Haridas S."/>
            <person name="Hensen N."/>
            <person name="Bonometti L."/>
            <person name="Westerberg I."/>
            <person name="Brannstrom I.O."/>
            <person name="Guillou S."/>
            <person name="Cros-Aarteil S."/>
            <person name="Calhoun S."/>
            <person name="Kuo A."/>
            <person name="Mondo S."/>
            <person name="Pangilinan J."/>
            <person name="Riley R."/>
            <person name="Labutti K."/>
            <person name="Andreopoulos B."/>
            <person name="Lipzen A."/>
            <person name="Chen C."/>
            <person name="Yanf M."/>
            <person name="Daum C."/>
            <person name="Ng V."/>
            <person name="Clum A."/>
            <person name="Steindorff A."/>
            <person name="Ohm R."/>
            <person name="Martin F."/>
            <person name="Silar P."/>
            <person name="Natvig D."/>
            <person name="Lalanne C."/>
            <person name="Gautier V."/>
            <person name="Ament-Velasquez S.L."/>
            <person name="Kruys A."/>
            <person name="Hutchinson M.I."/>
            <person name="Powell A.J."/>
            <person name="Barry K."/>
            <person name="Miller A.N."/>
            <person name="Grigoriev I.V."/>
            <person name="Debuchy R."/>
            <person name="Gladieux P."/>
            <person name="Thoren M.H."/>
            <person name="Johannesson H."/>
        </authorList>
    </citation>
    <scope>NUCLEOTIDE SEQUENCE</scope>
    <source>
        <strain evidence="4">CBS 118394</strain>
    </source>
</reference>
<name>A0AAE0MHD5_9PEZI</name>
<dbReference type="PANTHER" id="PTHR43173">
    <property type="entry name" value="ABC1 FAMILY PROTEIN"/>
    <property type="match status" value="1"/>
</dbReference>
<evidence type="ECO:0000256" key="2">
    <source>
        <dbReference type="SAM" id="MobiDB-lite"/>
    </source>
</evidence>
<dbReference type="CDD" id="cd13969">
    <property type="entry name" value="ADCK1-like"/>
    <property type="match status" value="1"/>
</dbReference>
<feature type="region of interest" description="Disordered" evidence="2">
    <location>
        <begin position="141"/>
        <end position="162"/>
    </location>
</feature>
<dbReference type="SUPFAM" id="SSF56112">
    <property type="entry name" value="Protein kinase-like (PK-like)"/>
    <property type="match status" value="1"/>
</dbReference>
<evidence type="ECO:0000313" key="5">
    <source>
        <dbReference type="Proteomes" id="UP001283341"/>
    </source>
</evidence>
<accession>A0AAE0MHD5</accession>
<gene>
    <name evidence="4" type="ORF">B0H66DRAFT_598561</name>
</gene>
<dbReference type="InterPro" id="IPR051130">
    <property type="entry name" value="Mito_struct-func_regulator"/>
</dbReference>
<feature type="region of interest" description="Disordered" evidence="2">
    <location>
        <begin position="36"/>
        <end position="72"/>
    </location>
</feature>
<protein>
    <submittedName>
        <fullName evidence="4">ABC1 family-domain-containing protein</fullName>
    </submittedName>
</protein>
<dbReference type="InterPro" id="IPR045307">
    <property type="entry name" value="ADCK1_dom"/>
</dbReference>
<dbReference type="AlphaFoldDB" id="A0AAE0MHD5"/>
<feature type="compositionally biased region" description="Basic and acidic residues" evidence="2">
    <location>
        <begin position="146"/>
        <end position="162"/>
    </location>
</feature>
<evidence type="ECO:0000256" key="1">
    <source>
        <dbReference type="ARBA" id="ARBA00009670"/>
    </source>
</evidence>
<keyword evidence="5" id="KW-1185">Reference proteome</keyword>
<proteinExistence type="inferred from homology"/>
<evidence type="ECO:0000313" key="4">
    <source>
        <dbReference type="EMBL" id="KAK3331054.1"/>
    </source>
</evidence>
<dbReference type="InterPro" id="IPR011009">
    <property type="entry name" value="Kinase-like_dom_sf"/>
</dbReference>